<organism evidence="5">
    <name type="scientific">marine sediment metagenome</name>
    <dbReference type="NCBI Taxonomy" id="412755"/>
    <lineage>
        <taxon>unclassified sequences</taxon>
        <taxon>metagenomes</taxon>
        <taxon>ecological metagenomes</taxon>
    </lineage>
</organism>
<dbReference type="InterPro" id="IPR005320">
    <property type="entry name" value="Peptidase_S51"/>
</dbReference>
<evidence type="ECO:0008006" key="6">
    <source>
        <dbReference type="Google" id="ProtNLM"/>
    </source>
</evidence>
<dbReference type="Pfam" id="PF03575">
    <property type="entry name" value="Peptidase_S51"/>
    <property type="match status" value="1"/>
</dbReference>
<sequence>MKLLLTLAGFKNSKVGKEFLKLIDKPVSEIKVIFVPTAARTKEELFYVDKSKKELLNVGIHAQDIKTLDLDHKISFEEVDGFDVIYVCGGNTFYLLHKIREA</sequence>
<evidence type="ECO:0000256" key="2">
    <source>
        <dbReference type="ARBA" id="ARBA00022670"/>
    </source>
</evidence>
<keyword evidence="3" id="KW-0378">Hydrolase</keyword>
<dbReference type="PANTHER" id="PTHR20842:SF0">
    <property type="entry name" value="ALPHA-ASPARTYL DIPEPTIDASE"/>
    <property type="match status" value="1"/>
</dbReference>
<dbReference type="AlphaFoldDB" id="X1EN51"/>
<feature type="non-terminal residue" evidence="5">
    <location>
        <position position="102"/>
    </location>
</feature>
<reference evidence="5" key="1">
    <citation type="journal article" date="2014" name="Front. Microbiol.">
        <title>High frequency of phylogenetically diverse reductive dehalogenase-homologous genes in deep subseafloor sedimentary metagenomes.</title>
        <authorList>
            <person name="Kawai M."/>
            <person name="Futagami T."/>
            <person name="Toyoda A."/>
            <person name="Takaki Y."/>
            <person name="Nishi S."/>
            <person name="Hori S."/>
            <person name="Arai W."/>
            <person name="Tsubouchi T."/>
            <person name="Morono Y."/>
            <person name="Uchiyama I."/>
            <person name="Ito T."/>
            <person name="Fujiyama A."/>
            <person name="Inagaki F."/>
            <person name="Takami H."/>
        </authorList>
    </citation>
    <scope>NUCLEOTIDE SEQUENCE</scope>
    <source>
        <strain evidence="5">Expedition CK06-06</strain>
    </source>
</reference>
<accession>X1EN51</accession>
<protein>
    <recommendedName>
        <fullName evidence="6">Peptidase E</fullName>
    </recommendedName>
</protein>
<dbReference type="Gene3D" id="3.40.50.880">
    <property type="match status" value="1"/>
</dbReference>
<dbReference type="GO" id="GO:0006508">
    <property type="term" value="P:proteolysis"/>
    <property type="evidence" value="ECO:0007669"/>
    <property type="project" value="UniProtKB-KW"/>
</dbReference>
<evidence type="ECO:0000256" key="4">
    <source>
        <dbReference type="ARBA" id="ARBA00022825"/>
    </source>
</evidence>
<evidence type="ECO:0000256" key="3">
    <source>
        <dbReference type="ARBA" id="ARBA00022801"/>
    </source>
</evidence>
<comment type="caution">
    <text evidence="5">The sequence shown here is derived from an EMBL/GenBank/DDBJ whole genome shotgun (WGS) entry which is preliminary data.</text>
</comment>
<dbReference type="PANTHER" id="PTHR20842">
    <property type="entry name" value="PROTEASE S51 ALPHA-ASPARTYL DIPEPTIDASE"/>
    <property type="match status" value="1"/>
</dbReference>
<comment type="similarity">
    <text evidence="1">Belongs to the peptidase S51 family.</text>
</comment>
<evidence type="ECO:0000313" key="5">
    <source>
        <dbReference type="EMBL" id="GAH21790.1"/>
    </source>
</evidence>
<name>X1EN51_9ZZZZ</name>
<evidence type="ECO:0000256" key="1">
    <source>
        <dbReference type="ARBA" id="ARBA00006534"/>
    </source>
</evidence>
<keyword evidence="4" id="KW-0720">Serine protease</keyword>
<proteinExistence type="inferred from homology"/>
<dbReference type="InterPro" id="IPR029062">
    <property type="entry name" value="Class_I_gatase-like"/>
</dbReference>
<keyword evidence="2" id="KW-0645">Protease</keyword>
<dbReference type="EMBL" id="BARU01003235">
    <property type="protein sequence ID" value="GAH21790.1"/>
    <property type="molecule type" value="Genomic_DNA"/>
</dbReference>
<dbReference type="GO" id="GO:0008236">
    <property type="term" value="F:serine-type peptidase activity"/>
    <property type="evidence" value="ECO:0007669"/>
    <property type="project" value="UniProtKB-KW"/>
</dbReference>
<gene>
    <name evidence="5" type="ORF">S03H2_07125</name>
</gene>